<keyword evidence="4" id="KW-1185">Reference proteome</keyword>
<evidence type="ECO:0000256" key="1">
    <source>
        <dbReference type="RuleBase" id="RU003425"/>
    </source>
</evidence>
<reference evidence="3 4" key="1">
    <citation type="submission" date="2015-01" db="EMBL/GenBank/DDBJ databases">
        <title>Evolution of Trichinella species and genotypes.</title>
        <authorList>
            <person name="Korhonen P.K."/>
            <person name="Edoardo P."/>
            <person name="Giuseppe L.R."/>
            <person name="Gasser R.B."/>
        </authorList>
    </citation>
    <scope>NUCLEOTIDE SEQUENCE [LARGE SCALE GENOMIC DNA]</scope>
    <source>
        <strain evidence="3">ISS1980</strain>
    </source>
</reference>
<dbReference type="SUPFAM" id="SSF49354">
    <property type="entry name" value="PapD-like"/>
    <property type="match status" value="1"/>
</dbReference>
<dbReference type="PROSITE" id="PS50202">
    <property type="entry name" value="MSP"/>
    <property type="match status" value="1"/>
</dbReference>
<dbReference type="OrthoDB" id="5915238at2759"/>
<protein>
    <recommendedName>
        <fullName evidence="1">Major sperm protein</fullName>
    </recommendedName>
</protein>
<dbReference type="EMBL" id="JYDO01000016">
    <property type="protein sequence ID" value="KRZ77930.1"/>
    <property type="molecule type" value="Genomic_DNA"/>
</dbReference>
<comment type="caution">
    <text evidence="3">The sequence shown here is derived from an EMBL/GenBank/DDBJ whole genome shotgun (WGS) entry which is preliminary data.</text>
</comment>
<sequence>MLKMKNTENINKAEEKKSSVFDVVDEEDDDEQPEGGKKFLLQPCNRISFNAPFAFTQKTHIRIVNTSDVPFAWMLIKNVSSVIFISPQNGYLQPDESIIVDVAMNPFKGELKKTDKLYFLAAEADSNGFDLSPFDVNHFLHGQLIGKKIKSISKKTEIQNYNLTAFTITIHYESHTFALSIPLVFYHTLQTEPIDSERDNFWKAISCHSTETAQLVAI</sequence>
<dbReference type="Gene3D" id="2.60.40.10">
    <property type="entry name" value="Immunoglobulins"/>
    <property type="match status" value="1"/>
</dbReference>
<comment type="function">
    <text evidence="1">Central component in molecular interactions underlying sperm crawling. Forms an extensive filament system that extends from sperm villipoda, along the leading edge of the pseudopod.</text>
</comment>
<dbReference type="AlphaFoldDB" id="A0A0V1N1V6"/>
<accession>A0A0V1N1V6</accession>
<feature type="domain" description="MSP" evidence="2">
    <location>
        <begin position="38"/>
        <end position="168"/>
    </location>
</feature>
<organism evidence="3 4">
    <name type="scientific">Trichinella papuae</name>
    <dbReference type="NCBI Taxonomy" id="268474"/>
    <lineage>
        <taxon>Eukaryota</taxon>
        <taxon>Metazoa</taxon>
        <taxon>Ecdysozoa</taxon>
        <taxon>Nematoda</taxon>
        <taxon>Enoplea</taxon>
        <taxon>Dorylaimia</taxon>
        <taxon>Trichinellida</taxon>
        <taxon>Trichinellidae</taxon>
        <taxon>Trichinella</taxon>
    </lineage>
</organism>
<dbReference type="Proteomes" id="UP000054843">
    <property type="component" value="Unassembled WGS sequence"/>
</dbReference>
<proteinExistence type="predicted"/>
<dbReference type="InterPro" id="IPR013783">
    <property type="entry name" value="Ig-like_fold"/>
</dbReference>
<name>A0A0V1N1V6_9BILA</name>
<evidence type="ECO:0000313" key="3">
    <source>
        <dbReference type="EMBL" id="KRZ77930.1"/>
    </source>
</evidence>
<evidence type="ECO:0000259" key="2">
    <source>
        <dbReference type="PROSITE" id="PS50202"/>
    </source>
</evidence>
<dbReference type="InterPro" id="IPR000535">
    <property type="entry name" value="MSP_dom"/>
</dbReference>
<dbReference type="Pfam" id="PF00635">
    <property type="entry name" value="Motile_Sperm"/>
    <property type="match status" value="1"/>
</dbReference>
<dbReference type="InterPro" id="IPR008962">
    <property type="entry name" value="PapD-like_sf"/>
</dbReference>
<keyword evidence="1" id="KW-0963">Cytoplasm</keyword>
<dbReference type="STRING" id="268474.A0A0V1N1V6"/>
<evidence type="ECO:0000313" key="4">
    <source>
        <dbReference type="Proteomes" id="UP000054843"/>
    </source>
</evidence>
<gene>
    <name evidence="3" type="ORF">T10_6870</name>
</gene>
<keyword evidence="1" id="KW-0206">Cytoskeleton</keyword>